<dbReference type="OrthoDB" id="3787343at2"/>
<dbReference type="AlphaFoldDB" id="A0A2T8FCP7"/>
<gene>
    <name evidence="1" type="ORF">DDE18_09445</name>
</gene>
<protein>
    <submittedName>
        <fullName evidence="1">Uncharacterized protein</fullName>
    </submittedName>
</protein>
<sequence>MGTAFDQEWADDVCRLCDPVFESADVGFVRQIARDPGSGIISSLLWEADPVRFADRYPDSEVIASYGPDDWPPPCIDYWVYVDANERQAQLSVEGWSYRDEVIDLSGDGVRDGLAIGCAMARILRVPPPGLTAPK</sequence>
<dbReference type="RefSeq" id="WP_116571966.1">
    <property type="nucleotide sequence ID" value="NZ_QDGZ01000003.1"/>
</dbReference>
<organism evidence="1 2">
    <name type="scientific">Nocardioides gansuensis</name>
    <dbReference type="NCBI Taxonomy" id="2138300"/>
    <lineage>
        <taxon>Bacteria</taxon>
        <taxon>Bacillati</taxon>
        <taxon>Actinomycetota</taxon>
        <taxon>Actinomycetes</taxon>
        <taxon>Propionibacteriales</taxon>
        <taxon>Nocardioidaceae</taxon>
        <taxon>Nocardioides</taxon>
    </lineage>
</organism>
<evidence type="ECO:0000313" key="2">
    <source>
        <dbReference type="Proteomes" id="UP000246018"/>
    </source>
</evidence>
<evidence type="ECO:0000313" key="1">
    <source>
        <dbReference type="EMBL" id="PVG83488.1"/>
    </source>
</evidence>
<comment type="caution">
    <text evidence="1">The sequence shown here is derived from an EMBL/GenBank/DDBJ whole genome shotgun (WGS) entry which is preliminary data.</text>
</comment>
<proteinExistence type="predicted"/>
<accession>A0A2T8FCP7</accession>
<dbReference type="EMBL" id="QDGZ01000003">
    <property type="protein sequence ID" value="PVG83488.1"/>
    <property type="molecule type" value="Genomic_DNA"/>
</dbReference>
<keyword evidence="2" id="KW-1185">Reference proteome</keyword>
<dbReference type="Proteomes" id="UP000246018">
    <property type="component" value="Unassembled WGS sequence"/>
</dbReference>
<reference evidence="1 2" key="1">
    <citation type="submission" date="2018-04" db="EMBL/GenBank/DDBJ databases">
        <title>Genome of Nocardioides gansuensis WSJ-1.</title>
        <authorList>
            <person name="Wu S."/>
            <person name="Wang G."/>
        </authorList>
    </citation>
    <scope>NUCLEOTIDE SEQUENCE [LARGE SCALE GENOMIC DNA]</scope>
    <source>
        <strain evidence="1 2">WSJ-1</strain>
    </source>
</reference>
<name>A0A2T8FCP7_9ACTN</name>